<name>A0AAW2IRB1_SESRA</name>
<feature type="region of interest" description="Disordered" evidence="1">
    <location>
        <begin position="61"/>
        <end position="87"/>
    </location>
</feature>
<gene>
    <name evidence="2" type="ORF">Sradi_7185200</name>
</gene>
<dbReference type="EMBL" id="JACGWJ010001086">
    <property type="protein sequence ID" value="KAL0284969.1"/>
    <property type="molecule type" value="Genomic_DNA"/>
</dbReference>
<evidence type="ECO:0000256" key="1">
    <source>
        <dbReference type="SAM" id="MobiDB-lite"/>
    </source>
</evidence>
<proteinExistence type="predicted"/>
<protein>
    <submittedName>
        <fullName evidence="2">Uncharacterized protein</fullName>
    </submittedName>
</protein>
<accession>A0AAW2IRB1</accession>
<organism evidence="2">
    <name type="scientific">Sesamum radiatum</name>
    <name type="common">Black benniseed</name>
    <dbReference type="NCBI Taxonomy" id="300843"/>
    <lineage>
        <taxon>Eukaryota</taxon>
        <taxon>Viridiplantae</taxon>
        <taxon>Streptophyta</taxon>
        <taxon>Embryophyta</taxon>
        <taxon>Tracheophyta</taxon>
        <taxon>Spermatophyta</taxon>
        <taxon>Magnoliopsida</taxon>
        <taxon>eudicotyledons</taxon>
        <taxon>Gunneridae</taxon>
        <taxon>Pentapetalae</taxon>
        <taxon>asterids</taxon>
        <taxon>lamiids</taxon>
        <taxon>Lamiales</taxon>
        <taxon>Pedaliaceae</taxon>
        <taxon>Sesamum</taxon>
    </lineage>
</organism>
<dbReference type="AlphaFoldDB" id="A0AAW2IRB1"/>
<reference evidence="2" key="1">
    <citation type="submission" date="2020-06" db="EMBL/GenBank/DDBJ databases">
        <authorList>
            <person name="Li T."/>
            <person name="Hu X."/>
            <person name="Zhang T."/>
            <person name="Song X."/>
            <person name="Zhang H."/>
            <person name="Dai N."/>
            <person name="Sheng W."/>
            <person name="Hou X."/>
            <person name="Wei L."/>
        </authorList>
    </citation>
    <scope>NUCLEOTIDE SEQUENCE</scope>
    <source>
        <strain evidence="2">G02</strain>
        <tissue evidence="2">Leaf</tissue>
    </source>
</reference>
<sequence>MFRSELMMQRLPTFNGDTTPAPGAFNLAEFLALAHRVVDDGDVESWAALNSLKQRWIAKFGDGETTTPPGGLRPVASRVPTPFPQPLRAPRRAVRTITAPPARVPSRETQLELMADSLPSAAMDMVVAADAPPPLAVENAPQLPRVKTRRLGFSW</sequence>
<comment type="caution">
    <text evidence="2">The sequence shown here is derived from an EMBL/GenBank/DDBJ whole genome shotgun (WGS) entry which is preliminary data.</text>
</comment>
<evidence type="ECO:0000313" key="2">
    <source>
        <dbReference type="EMBL" id="KAL0284969.1"/>
    </source>
</evidence>
<reference evidence="2" key="2">
    <citation type="journal article" date="2024" name="Plant">
        <title>Genomic evolution and insights into agronomic trait innovations of Sesamum species.</title>
        <authorList>
            <person name="Miao H."/>
            <person name="Wang L."/>
            <person name="Qu L."/>
            <person name="Liu H."/>
            <person name="Sun Y."/>
            <person name="Le M."/>
            <person name="Wang Q."/>
            <person name="Wei S."/>
            <person name="Zheng Y."/>
            <person name="Lin W."/>
            <person name="Duan Y."/>
            <person name="Cao H."/>
            <person name="Xiong S."/>
            <person name="Wang X."/>
            <person name="Wei L."/>
            <person name="Li C."/>
            <person name="Ma Q."/>
            <person name="Ju M."/>
            <person name="Zhao R."/>
            <person name="Li G."/>
            <person name="Mu C."/>
            <person name="Tian Q."/>
            <person name="Mei H."/>
            <person name="Zhang T."/>
            <person name="Gao T."/>
            <person name="Zhang H."/>
        </authorList>
    </citation>
    <scope>NUCLEOTIDE SEQUENCE</scope>
    <source>
        <strain evidence="2">G02</strain>
    </source>
</reference>